<accession>A0ABV2EE70</accession>
<dbReference type="RefSeq" id="WP_354297111.1">
    <property type="nucleotide sequence ID" value="NZ_JBEPLU010000001.1"/>
</dbReference>
<dbReference type="Gene3D" id="1.10.10.2520">
    <property type="entry name" value="Cell wall hydrolase SleB, domain 1"/>
    <property type="match status" value="1"/>
</dbReference>
<organism evidence="2 3">
    <name type="scientific">Phenylobacterium koreense</name>
    <dbReference type="NCBI Taxonomy" id="266125"/>
    <lineage>
        <taxon>Bacteria</taxon>
        <taxon>Pseudomonadati</taxon>
        <taxon>Pseudomonadota</taxon>
        <taxon>Alphaproteobacteria</taxon>
        <taxon>Caulobacterales</taxon>
        <taxon>Caulobacteraceae</taxon>
        <taxon>Phenylobacterium</taxon>
    </lineage>
</organism>
<dbReference type="Pfam" id="PF07486">
    <property type="entry name" value="Hydrolase_2"/>
    <property type="match status" value="1"/>
</dbReference>
<comment type="caution">
    <text evidence="2">The sequence shown here is derived from an EMBL/GenBank/DDBJ whole genome shotgun (WGS) entry which is preliminary data.</text>
</comment>
<dbReference type="Proteomes" id="UP001549110">
    <property type="component" value="Unassembled WGS sequence"/>
</dbReference>
<sequence length="340" mass="35494">MKLVSKARADWRASTCAALIGSGLGLALGAAYMAGGMARTATDHARASRIADAAAGGFSEDVLQRQAEAMSPGMLKLAARHDSFIGAETAQRDRQNSIIAAYQDRPAGSPAQLIRLNAAPAQSSSTRGALNGSRELECLTQAVYYEARGETPAGQAAVAQVVLNRVRNPAFPKSVCAVVFQGAGKRVGCQFSFACDGSMRRGREPAAWARAGRVASRALAGKVVPGVGAATHFHTVNVAPNWGPRLIRTAEVGMHVFYRPGRAAPSVAPKAEDRVVYASLTAAPPPQNIQISQTLQAAVLKTAPLKVEASKAAKETPKLVQPVQSVELKTPPTVALVGVN</sequence>
<dbReference type="InterPro" id="IPR042047">
    <property type="entry name" value="SleB_dom1"/>
</dbReference>
<dbReference type="InterPro" id="IPR011105">
    <property type="entry name" value="Cell_wall_hydrolase_SleB"/>
</dbReference>
<proteinExistence type="predicted"/>
<reference evidence="2 3" key="1">
    <citation type="submission" date="2024-06" db="EMBL/GenBank/DDBJ databases">
        <title>Genomic Encyclopedia of Type Strains, Phase IV (KMG-IV): sequencing the most valuable type-strain genomes for metagenomic binning, comparative biology and taxonomic classification.</title>
        <authorList>
            <person name="Goeker M."/>
        </authorList>
    </citation>
    <scope>NUCLEOTIDE SEQUENCE [LARGE SCALE GENOMIC DNA]</scope>
    <source>
        <strain evidence="2 3">DSM 17809</strain>
    </source>
</reference>
<evidence type="ECO:0000313" key="3">
    <source>
        <dbReference type="Proteomes" id="UP001549110"/>
    </source>
</evidence>
<feature type="domain" description="Cell wall hydrolase SleB" evidence="1">
    <location>
        <begin position="149"/>
        <end position="258"/>
    </location>
</feature>
<name>A0ABV2EE70_9CAUL</name>
<dbReference type="EMBL" id="JBEPLU010000001">
    <property type="protein sequence ID" value="MET3525318.1"/>
    <property type="molecule type" value="Genomic_DNA"/>
</dbReference>
<evidence type="ECO:0000313" key="2">
    <source>
        <dbReference type="EMBL" id="MET3525318.1"/>
    </source>
</evidence>
<evidence type="ECO:0000259" key="1">
    <source>
        <dbReference type="Pfam" id="PF07486"/>
    </source>
</evidence>
<protein>
    <submittedName>
        <fullName evidence="2">Spore germination cell wall hydrolase CwlJ-like protein</fullName>
    </submittedName>
</protein>
<keyword evidence="3" id="KW-1185">Reference proteome</keyword>
<gene>
    <name evidence="2" type="ORF">ABID41_000413</name>
</gene>